<accession>A0A8S9WVJ7</accession>
<feature type="compositionally biased region" description="Polar residues" evidence="1">
    <location>
        <begin position="112"/>
        <end position="130"/>
    </location>
</feature>
<evidence type="ECO:0000313" key="3">
    <source>
        <dbReference type="Proteomes" id="UP000466442"/>
    </source>
</evidence>
<protein>
    <submittedName>
        <fullName evidence="2">Uncharacterized protein</fullName>
    </submittedName>
</protein>
<evidence type="ECO:0000256" key="1">
    <source>
        <dbReference type="SAM" id="MobiDB-lite"/>
    </source>
</evidence>
<sequence length="130" mass="15353">MRSFSCPIVWSRPAMTKPADSIQSSKFTWSEPPIFENDSPLDMYLLMQHFYGRAWRIAKQSHDTEKAFITSLDNAFVERRCISKIKVHRQKMAMSVRQEKPRYIHPKFRNIPSRTDSNWKAQTTESAKEK</sequence>
<name>A0A8S9WVJ7_APOLU</name>
<dbReference type="AlphaFoldDB" id="A0A8S9WVJ7"/>
<feature type="region of interest" description="Disordered" evidence="1">
    <location>
        <begin position="104"/>
        <end position="130"/>
    </location>
</feature>
<reference evidence="2" key="1">
    <citation type="journal article" date="2021" name="Mol. Ecol. Resour.">
        <title>Apolygus lucorum genome provides insights into omnivorousness and mesophyll feeding.</title>
        <authorList>
            <person name="Liu Y."/>
            <person name="Liu H."/>
            <person name="Wang H."/>
            <person name="Huang T."/>
            <person name="Liu B."/>
            <person name="Yang B."/>
            <person name="Yin L."/>
            <person name="Li B."/>
            <person name="Zhang Y."/>
            <person name="Zhang S."/>
            <person name="Jiang F."/>
            <person name="Zhang X."/>
            <person name="Ren Y."/>
            <person name="Wang B."/>
            <person name="Wang S."/>
            <person name="Lu Y."/>
            <person name="Wu K."/>
            <person name="Fan W."/>
            <person name="Wang G."/>
        </authorList>
    </citation>
    <scope>NUCLEOTIDE SEQUENCE</scope>
    <source>
        <strain evidence="2">12Hb</strain>
    </source>
</reference>
<keyword evidence="3" id="KW-1185">Reference proteome</keyword>
<dbReference type="Proteomes" id="UP000466442">
    <property type="component" value="Unassembled WGS sequence"/>
</dbReference>
<gene>
    <name evidence="2" type="ORF">GE061_006412</name>
</gene>
<proteinExistence type="predicted"/>
<evidence type="ECO:0000313" key="2">
    <source>
        <dbReference type="EMBL" id="KAF6200111.1"/>
    </source>
</evidence>
<comment type="caution">
    <text evidence="2">The sequence shown here is derived from an EMBL/GenBank/DDBJ whole genome shotgun (WGS) entry which is preliminary data.</text>
</comment>
<dbReference type="EMBL" id="WIXP02000014">
    <property type="protein sequence ID" value="KAF6200111.1"/>
    <property type="molecule type" value="Genomic_DNA"/>
</dbReference>
<organism evidence="2 3">
    <name type="scientific">Apolygus lucorum</name>
    <name type="common">Small green plant bug</name>
    <name type="synonym">Lygocoris lucorum</name>
    <dbReference type="NCBI Taxonomy" id="248454"/>
    <lineage>
        <taxon>Eukaryota</taxon>
        <taxon>Metazoa</taxon>
        <taxon>Ecdysozoa</taxon>
        <taxon>Arthropoda</taxon>
        <taxon>Hexapoda</taxon>
        <taxon>Insecta</taxon>
        <taxon>Pterygota</taxon>
        <taxon>Neoptera</taxon>
        <taxon>Paraneoptera</taxon>
        <taxon>Hemiptera</taxon>
        <taxon>Heteroptera</taxon>
        <taxon>Panheteroptera</taxon>
        <taxon>Cimicomorpha</taxon>
        <taxon>Miridae</taxon>
        <taxon>Mirini</taxon>
        <taxon>Apolygus</taxon>
    </lineage>
</organism>